<accession>A0ABP7MJX8</accession>
<dbReference type="Proteomes" id="UP001501727">
    <property type="component" value="Unassembled WGS sequence"/>
</dbReference>
<gene>
    <name evidence="1" type="ORF">GCM10022229_17340</name>
</gene>
<organism evidence="1 2">
    <name type="scientific">Luteimonas lutimaris</name>
    <dbReference type="NCBI Taxonomy" id="698645"/>
    <lineage>
        <taxon>Bacteria</taxon>
        <taxon>Pseudomonadati</taxon>
        <taxon>Pseudomonadota</taxon>
        <taxon>Gammaproteobacteria</taxon>
        <taxon>Lysobacterales</taxon>
        <taxon>Lysobacteraceae</taxon>
        <taxon>Luteimonas</taxon>
    </lineage>
</organism>
<protein>
    <recommendedName>
        <fullName evidence="3">Lipoprotein</fullName>
    </recommendedName>
</protein>
<dbReference type="EMBL" id="BAAAZU010000008">
    <property type="protein sequence ID" value="GAA3924002.1"/>
    <property type="molecule type" value="Genomic_DNA"/>
</dbReference>
<keyword evidence="2" id="KW-1185">Reference proteome</keyword>
<evidence type="ECO:0000313" key="1">
    <source>
        <dbReference type="EMBL" id="GAA3924002.1"/>
    </source>
</evidence>
<sequence length="107" mass="11173">MPSFSHCAMAATLLVLLAGCSKVEIQYSGDTSASDNQKGLATAGIIGYFAKEEACVSVARISITAPVQSPEAGPVRELWDATGCGKDQKFTVEFDRGSDTVKVDPAS</sequence>
<proteinExistence type="predicted"/>
<name>A0ABP7MJX8_9GAMM</name>
<reference evidence="2" key="1">
    <citation type="journal article" date="2019" name="Int. J. Syst. Evol. Microbiol.">
        <title>The Global Catalogue of Microorganisms (GCM) 10K type strain sequencing project: providing services to taxonomists for standard genome sequencing and annotation.</title>
        <authorList>
            <consortium name="The Broad Institute Genomics Platform"/>
            <consortium name="The Broad Institute Genome Sequencing Center for Infectious Disease"/>
            <person name="Wu L."/>
            <person name="Ma J."/>
        </authorList>
    </citation>
    <scope>NUCLEOTIDE SEQUENCE [LARGE SCALE GENOMIC DNA]</scope>
    <source>
        <strain evidence="2">JCM 16916</strain>
    </source>
</reference>
<evidence type="ECO:0008006" key="3">
    <source>
        <dbReference type="Google" id="ProtNLM"/>
    </source>
</evidence>
<comment type="caution">
    <text evidence="1">The sequence shown here is derived from an EMBL/GenBank/DDBJ whole genome shotgun (WGS) entry which is preliminary data.</text>
</comment>
<evidence type="ECO:0000313" key="2">
    <source>
        <dbReference type="Proteomes" id="UP001501727"/>
    </source>
</evidence>